<evidence type="ECO:0000313" key="3">
    <source>
        <dbReference type="EMBL" id="RDX49356.1"/>
    </source>
</evidence>
<evidence type="ECO:0000256" key="1">
    <source>
        <dbReference type="SAM" id="Phobius"/>
    </source>
</evidence>
<sequence>MSATSTSDAYTHEIAVVTKETYYVLSAFALLSFEWLITLDRETRLVWGQKATVATILFVLNRYWLFLEYITQVISIYPLSDLGCDAVGSMVIIGNAGPPYIWAVFSTLRAYALSKRKWWVIPLTMMWFIPHLVMESYLELEKLYYSHLKPFEAPAPLNCVLSSTFPETEWIHTFGIRKLKAAAEMHMRTSLTDALLKDGTLYFVCLLILNLVNILVNVYPQTSSVTAFQDPITSILISRFILNLRDVADGHSDDLTEPSFVRHSRAGATSTVNFAEFIDPMGGDLVHGTTSTRSTAQWSNDADVSEENEMESFTATRTYTGSGLLRKSVEIAEANASSL</sequence>
<dbReference type="OrthoDB" id="2743669at2759"/>
<reference evidence="3 4" key="1">
    <citation type="journal article" date="2018" name="Biotechnol. Biofuels">
        <title>Integrative visual omics of the white-rot fungus Polyporus brumalis exposes the biotechnological potential of its oxidative enzymes for delignifying raw plant biomass.</title>
        <authorList>
            <person name="Miyauchi S."/>
            <person name="Rancon A."/>
            <person name="Drula E."/>
            <person name="Hage H."/>
            <person name="Chaduli D."/>
            <person name="Favel A."/>
            <person name="Grisel S."/>
            <person name="Henrissat B."/>
            <person name="Herpoel-Gimbert I."/>
            <person name="Ruiz-Duenas F.J."/>
            <person name="Chevret D."/>
            <person name="Hainaut M."/>
            <person name="Lin J."/>
            <person name="Wang M."/>
            <person name="Pangilinan J."/>
            <person name="Lipzen A."/>
            <person name="Lesage-Meessen L."/>
            <person name="Navarro D."/>
            <person name="Riley R."/>
            <person name="Grigoriev I.V."/>
            <person name="Zhou S."/>
            <person name="Raouche S."/>
            <person name="Rosso M.N."/>
        </authorList>
    </citation>
    <scope>NUCLEOTIDE SEQUENCE [LARGE SCALE GENOMIC DNA]</scope>
    <source>
        <strain evidence="3 4">BRFM 1820</strain>
    </source>
</reference>
<keyword evidence="1" id="KW-0812">Transmembrane</keyword>
<dbReference type="EMBL" id="KZ857406">
    <property type="protein sequence ID" value="RDX49356.1"/>
    <property type="molecule type" value="Genomic_DNA"/>
</dbReference>
<dbReference type="AlphaFoldDB" id="A0A371DA01"/>
<name>A0A371DA01_9APHY</name>
<keyword evidence="4" id="KW-1185">Reference proteome</keyword>
<protein>
    <recommendedName>
        <fullName evidence="2">DUF6533 domain-containing protein</fullName>
    </recommendedName>
</protein>
<dbReference type="InterPro" id="IPR045340">
    <property type="entry name" value="DUF6533"/>
</dbReference>
<dbReference type="Proteomes" id="UP000256964">
    <property type="component" value="Unassembled WGS sequence"/>
</dbReference>
<evidence type="ECO:0000259" key="2">
    <source>
        <dbReference type="Pfam" id="PF20151"/>
    </source>
</evidence>
<feature type="domain" description="DUF6533" evidence="2">
    <location>
        <begin position="22"/>
        <end position="66"/>
    </location>
</feature>
<keyword evidence="1" id="KW-0472">Membrane</keyword>
<organism evidence="3 4">
    <name type="scientific">Lentinus brumalis</name>
    <dbReference type="NCBI Taxonomy" id="2498619"/>
    <lineage>
        <taxon>Eukaryota</taxon>
        <taxon>Fungi</taxon>
        <taxon>Dikarya</taxon>
        <taxon>Basidiomycota</taxon>
        <taxon>Agaricomycotina</taxon>
        <taxon>Agaricomycetes</taxon>
        <taxon>Polyporales</taxon>
        <taxon>Polyporaceae</taxon>
        <taxon>Lentinus</taxon>
    </lineage>
</organism>
<dbReference type="STRING" id="139420.A0A371DA01"/>
<feature type="transmembrane region" description="Helical" evidence="1">
    <location>
        <begin position="87"/>
        <end position="106"/>
    </location>
</feature>
<feature type="transmembrane region" description="Helical" evidence="1">
    <location>
        <begin position="22"/>
        <end position="39"/>
    </location>
</feature>
<dbReference type="Pfam" id="PF20151">
    <property type="entry name" value="DUF6533"/>
    <property type="match status" value="1"/>
</dbReference>
<feature type="transmembrane region" description="Helical" evidence="1">
    <location>
        <begin position="118"/>
        <end position="138"/>
    </location>
</feature>
<feature type="transmembrane region" description="Helical" evidence="1">
    <location>
        <begin position="51"/>
        <end position="67"/>
    </location>
</feature>
<accession>A0A371DA01</accession>
<evidence type="ECO:0000313" key="4">
    <source>
        <dbReference type="Proteomes" id="UP000256964"/>
    </source>
</evidence>
<feature type="transmembrane region" description="Helical" evidence="1">
    <location>
        <begin position="200"/>
        <end position="219"/>
    </location>
</feature>
<proteinExistence type="predicted"/>
<keyword evidence="1" id="KW-1133">Transmembrane helix</keyword>
<gene>
    <name evidence="3" type="ORF">OH76DRAFT_1418590</name>
</gene>